<dbReference type="OrthoDB" id="9788285at2"/>
<dbReference type="EMBL" id="JALZ01000011">
    <property type="protein sequence ID" value="ETX14405.1"/>
    <property type="molecule type" value="Genomic_DNA"/>
</dbReference>
<dbReference type="HAMAP" id="MF_00276">
    <property type="entry name" value="KdpC"/>
    <property type="match status" value="1"/>
</dbReference>
<keyword evidence="10 11" id="KW-0472">Membrane</keyword>
<protein>
    <recommendedName>
        <fullName evidence="11">Potassium-transporting ATPase KdpC subunit</fullName>
    </recommendedName>
    <alternativeName>
        <fullName evidence="11">ATP phosphohydrolase [potassium-transporting] C chain</fullName>
    </alternativeName>
    <alternativeName>
        <fullName evidence="11">Potassium-binding and translocating subunit C</fullName>
    </alternativeName>
    <alternativeName>
        <fullName evidence="11">Potassium-translocating ATPase C chain</fullName>
    </alternativeName>
</protein>
<keyword evidence="2 11" id="KW-1003">Cell membrane</keyword>
<name>X7EEZ2_9RHOB</name>
<evidence type="ECO:0000256" key="5">
    <source>
        <dbReference type="ARBA" id="ARBA00022741"/>
    </source>
</evidence>
<dbReference type="RefSeq" id="WP_037262875.1">
    <property type="nucleotide sequence ID" value="NZ_JALZ01000011.1"/>
</dbReference>
<dbReference type="GO" id="GO:0005524">
    <property type="term" value="F:ATP binding"/>
    <property type="evidence" value="ECO:0007669"/>
    <property type="project" value="UniProtKB-UniRule"/>
</dbReference>
<dbReference type="Proteomes" id="UP000022447">
    <property type="component" value="Unassembled WGS sequence"/>
</dbReference>
<dbReference type="Pfam" id="PF02669">
    <property type="entry name" value="KdpC"/>
    <property type="match status" value="1"/>
</dbReference>
<comment type="subcellular location">
    <subcellularLocation>
        <location evidence="11">Cell membrane</location>
        <topology evidence="11">Single-pass membrane protein</topology>
    </subcellularLocation>
</comment>
<evidence type="ECO:0000256" key="11">
    <source>
        <dbReference type="HAMAP-Rule" id="MF_00276"/>
    </source>
</evidence>
<evidence type="ECO:0000256" key="4">
    <source>
        <dbReference type="ARBA" id="ARBA00022692"/>
    </source>
</evidence>
<evidence type="ECO:0000256" key="7">
    <source>
        <dbReference type="ARBA" id="ARBA00022958"/>
    </source>
</evidence>
<accession>X7EEZ2</accession>
<dbReference type="PATRIC" id="fig|1449350.3.peg.2479"/>
<dbReference type="STRING" id="1449350.OCH239_03720"/>
<comment type="subunit">
    <text evidence="11">The system is composed of three essential subunits: KdpA, KdpB and KdpC.</text>
</comment>
<dbReference type="PIRSF" id="PIRSF001296">
    <property type="entry name" value="K_ATPase_KdpC"/>
    <property type="match status" value="1"/>
</dbReference>
<keyword evidence="9 11" id="KW-0406">Ion transport</keyword>
<evidence type="ECO:0000256" key="3">
    <source>
        <dbReference type="ARBA" id="ARBA00022538"/>
    </source>
</evidence>
<evidence type="ECO:0000313" key="13">
    <source>
        <dbReference type="Proteomes" id="UP000022447"/>
    </source>
</evidence>
<proteinExistence type="inferred from homology"/>
<keyword evidence="1 11" id="KW-0813">Transport</keyword>
<keyword evidence="13" id="KW-1185">Reference proteome</keyword>
<dbReference type="InterPro" id="IPR003820">
    <property type="entry name" value="KdpC"/>
</dbReference>
<evidence type="ECO:0000256" key="9">
    <source>
        <dbReference type="ARBA" id="ARBA00023065"/>
    </source>
</evidence>
<gene>
    <name evidence="11" type="primary">kdpC</name>
    <name evidence="12" type="ORF">OCH239_03720</name>
</gene>
<dbReference type="eggNOG" id="COG2156">
    <property type="taxonomic scope" value="Bacteria"/>
</dbReference>
<evidence type="ECO:0000256" key="6">
    <source>
        <dbReference type="ARBA" id="ARBA00022840"/>
    </source>
</evidence>
<keyword evidence="7 11" id="KW-0630">Potassium</keyword>
<dbReference type="AlphaFoldDB" id="X7EEZ2"/>
<dbReference type="PANTHER" id="PTHR30042:SF2">
    <property type="entry name" value="POTASSIUM-TRANSPORTING ATPASE KDPC SUBUNIT"/>
    <property type="match status" value="1"/>
</dbReference>
<keyword evidence="4 11" id="KW-0812">Transmembrane</keyword>
<dbReference type="GO" id="GO:0008556">
    <property type="term" value="F:P-type potassium transmembrane transporter activity"/>
    <property type="evidence" value="ECO:0007669"/>
    <property type="project" value="InterPro"/>
</dbReference>
<dbReference type="NCBIfam" id="TIGR00681">
    <property type="entry name" value="kdpC"/>
    <property type="match status" value="1"/>
</dbReference>
<comment type="caution">
    <text evidence="12">The sequence shown here is derived from an EMBL/GenBank/DDBJ whole genome shotgun (WGS) entry which is preliminary data.</text>
</comment>
<organism evidence="12 13">
    <name type="scientific">Roseivivax halodurans JCM 10272</name>
    <dbReference type="NCBI Taxonomy" id="1449350"/>
    <lineage>
        <taxon>Bacteria</taxon>
        <taxon>Pseudomonadati</taxon>
        <taxon>Pseudomonadota</taxon>
        <taxon>Alphaproteobacteria</taxon>
        <taxon>Rhodobacterales</taxon>
        <taxon>Roseobacteraceae</taxon>
        <taxon>Roseivivax</taxon>
    </lineage>
</organism>
<reference evidence="12 13" key="1">
    <citation type="submission" date="2014-01" db="EMBL/GenBank/DDBJ databases">
        <title>Roseivivax halodurans JCM 10272 Genome Sequencing.</title>
        <authorList>
            <person name="Lai Q."/>
            <person name="Li G."/>
            <person name="Shao Z."/>
        </authorList>
    </citation>
    <scope>NUCLEOTIDE SEQUENCE [LARGE SCALE GENOMIC DNA]</scope>
    <source>
        <strain evidence="12 13">JCM 10272</strain>
    </source>
</reference>
<evidence type="ECO:0000313" key="12">
    <source>
        <dbReference type="EMBL" id="ETX14405.1"/>
    </source>
</evidence>
<evidence type="ECO:0000256" key="2">
    <source>
        <dbReference type="ARBA" id="ARBA00022475"/>
    </source>
</evidence>
<sequence length="190" mass="19813">MRAFIRPAVASLAVMILLTGIAYPFAITGIAQVAMPARANGSLIDREGRVIGSALIGQVFTAPGYFHPRPSAAGYDASAAGASNLGPTSAELLASIDDRAEAWRRETGRTEVPQDAVTASASGLDPDISPENARAQLTRVAEARGAPRDEVLRILDAATTRPWLGIFGPAHVNVLEANLALDAAFPGDIE</sequence>
<dbReference type="PANTHER" id="PTHR30042">
    <property type="entry name" value="POTASSIUM-TRANSPORTING ATPASE C CHAIN"/>
    <property type="match status" value="1"/>
</dbReference>
<dbReference type="GO" id="GO:0005886">
    <property type="term" value="C:plasma membrane"/>
    <property type="evidence" value="ECO:0007669"/>
    <property type="project" value="UniProtKB-SubCell"/>
</dbReference>
<evidence type="ECO:0000256" key="8">
    <source>
        <dbReference type="ARBA" id="ARBA00022989"/>
    </source>
</evidence>
<keyword evidence="6 11" id="KW-0067">ATP-binding</keyword>
<keyword evidence="8 11" id="KW-1133">Transmembrane helix</keyword>
<comment type="function">
    <text evidence="11">Part of the high-affinity ATP-driven potassium transport (or Kdp) system, which catalyzes the hydrolysis of ATP coupled with the electrogenic transport of potassium into the cytoplasm. This subunit acts as a catalytic chaperone that increases the ATP-binding affinity of the ATP-hydrolyzing subunit KdpB by the formation of a transient KdpB/KdpC/ATP ternary complex.</text>
</comment>
<dbReference type="NCBIfam" id="NF001454">
    <property type="entry name" value="PRK00315.1"/>
    <property type="match status" value="1"/>
</dbReference>
<keyword evidence="5 11" id="KW-0547">Nucleotide-binding</keyword>
<evidence type="ECO:0000256" key="1">
    <source>
        <dbReference type="ARBA" id="ARBA00022448"/>
    </source>
</evidence>
<keyword evidence="3 11" id="KW-0633">Potassium transport</keyword>
<evidence type="ECO:0000256" key="10">
    <source>
        <dbReference type="ARBA" id="ARBA00023136"/>
    </source>
</evidence>
<comment type="similarity">
    <text evidence="11">Belongs to the KdpC family.</text>
</comment>